<dbReference type="PANTHER" id="PTHR13812:SF19">
    <property type="entry name" value="KETIMINE REDUCTASE MU-CRYSTALLIN"/>
    <property type="match status" value="1"/>
</dbReference>
<keyword evidence="2" id="KW-1185">Reference proteome</keyword>
<dbReference type="EMBL" id="FOEF01000055">
    <property type="protein sequence ID" value="SEP54551.1"/>
    <property type="molecule type" value="Genomic_DNA"/>
</dbReference>
<proteinExistence type="predicted"/>
<dbReference type="PIRSF" id="PIRSF001439">
    <property type="entry name" value="CryM"/>
    <property type="match status" value="1"/>
</dbReference>
<dbReference type="OrthoDB" id="3812704at2"/>
<reference evidence="1 2" key="1">
    <citation type="submission" date="2016-10" db="EMBL/GenBank/DDBJ databases">
        <authorList>
            <person name="de Groot N.N."/>
        </authorList>
    </citation>
    <scope>NUCLEOTIDE SEQUENCE [LARGE SCALE GENOMIC DNA]</scope>
    <source>
        <strain evidence="1 2">DSM 44993</strain>
    </source>
</reference>
<dbReference type="SUPFAM" id="SSF51735">
    <property type="entry name" value="NAD(P)-binding Rossmann-fold domains"/>
    <property type="match status" value="1"/>
</dbReference>
<dbReference type="Gene3D" id="3.40.50.720">
    <property type="entry name" value="NAD(P)-binding Rossmann-like Domain"/>
    <property type="match status" value="1"/>
</dbReference>
<dbReference type="Pfam" id="PF02423">
    <property type="entry name" value="OCD_Mu_crystall"/>
    <property type="match status" value="1"/>
</dbReference>
<accession>A0A1H8YRB7</accession>
<dbReference type="GO" id="GO:0005737">
    <property type="term" value="C:cytoplasm"/>
    <property type="evidence" value="ECO:0007669"/>
    <property type="project" value="TreeGrafter"/>
</dbReference>
<dbReference type="AlphaFoldDB" id="A0A1H8YRB7"/>
<sequence>MTILLTRSDVERLLDVDEALGLLRAGFRSGSDVVTPIRARTELPGAGTATALLPGLIDGVPAYTVKVNAKFPGARPALRGVVCLHDLADGQLLAMLDSSAVTAWRTGLAAALATHELARPDADVVGVIGAGAQATMVIRGLTRLRAVRELVVHDASPERSVEFPPSRDVPARVADGARDVAAACGIVVLATWSRIALLDVADVPAGTQVTSLGADEPGKIELTAALLTAATTVVDDRVLAARTGALAATGLGENDADATFGEVLRGEHHGRASSDEVTVYAPVGLPWQDLALAWSVFHAAQAQRAGTAIDFLA</sequence>
<dbReference type="RefSeq" id="WP_091629883.1">
    <property type="nucleotide sequence ID" value="NZ_FOEF01000055.1"/>
</dbReference>
<protein>
    <submittedName>
        <fullName evidence="1">Ornithine cyclodeaminase</fullName>
    </submittedName>
</protein>
<dbReference type="PANTHER" id="PTHR13812">
    <property type="entry name" value="KETIMINE REDUCTASE MU-CRYSTALLIN"/>
    <property type="match status" value="1"/>
</dbReference>
<dbReference type="Proteomes" id="UP000198582">
    <property type="component" value="Unassembled WGS sequence"/>
</dbReference>
<evidence type="ECO:0000313" key="2">
    <source>
        <dbReference type="Proteomes" id="UP000198582"/>
    </source>
</evidence>
<gene>
    <name evidence="1" type="ORF">SAMN04489732_1556</name>
</gene>
<name>A0A1H8YRB7_9PSEU</name>
<dbReference type="InterPro" id="IPR003462">
    <property type="entry name" value="ODC_Mu_crystall"/>
</dbReference>
<dbReference type="Gene3D" id="3.30.1780.10">
    <property type="entry name" value="ornithine cyclodeaminase, domain 1"/>
    <property type="match status" value="1"/>
</dbReference>
<dbReference type="InterPro" id="IPR023401">
    <property type="entry name" value="ODC_N"/>
</dbReference>
<dbReference type="STRING" id="394193.SAMN04489732_1556"/>
<dbReference type="InterPro" id="IPR036291">
    <property type="entry name" value="NAD(P)-bd_dom_sf"/>
</dbReference>
<organism evidence="1 2">
    <name type="scientific">Amycolatopsis saalfeldensis</name>
    <dbReference type="NCBI Taxonomy" id="394193"/>
    <lineage>
        <taxon>Bacteria</taxon>
        <taxon>Bacillati</taxon>
        <taxon>Actinomycetota</taxon>
        <taxon>Actinomycetes</taxon>
        <taxon>Pseudonocardiales</taxon>
        <taxon>Pseudonocardiaceae</taxon>
        <taxon>Amycolatopsis</taxon>
    </lineage>
</organism>
<evidence type="ECO:0000313" key="1">
    <source>
        <dbReference type="EMBL" id="SEP54551.1"/>
    </source>
</evidence>